<dbReference type="OrthoDB" id="9806288at2"/>
<dbReference type="RefSeq" id="WP_133901614.1">
    <property type="nucleotide sequence ID" value="NZ_SOCP01000002.1"/>
</dbReference>
<dbReference type="SUPFAM" id="SSF53850">
    <property type="entry name" value="Periplasmic binding protein-like II"/>
    <property type="match status" value="1"/>
</dbReference>
<proteinExistence type="inferred from homology"/>
<feature type="chain" id="PRO_5038635153" evidence="4">
    <location>
        <begin position="26"/>
        <end position="353"/>
    </location>
</feature>
<dbReference type="GO" id="GO:0042597">
    <property type="term" value="C:periplasmic space"/>
    <property type="evidence" value="ECO:0007669"/>
    <property type="project" value="UniProtKB-SubCell"/>
</dbReference>
<keyword evidence="6" id="KW-1185">Reference proteome</keyword>
<evidence type="ECO:0000256" key="2">
    <source>
        <dbReference type="ARBA" id="ARBA00010742"/>
    </source>
</evidence>
<keyword evidence="3 4" id="KW-0732">Signal</keyword>
<dbReference type="PANTHER" id="PTHR30024">
    <property type="entry name" value="ALIPHATIC SULFONATES-BINDING PROTEIN-RELATED"/>
    <property type="match status" value="1"/>
</dbReference>
<evidence type="ECO:0000256" key="4">
    <source>
        <dbReference type="SAM" id="SignalP"/>
    </source>
</evidence>
<evidence type="ECO:0000256" key="1">
    <source>
        <dbReference type="ARBA" id="ARBA00004418"/>
    </source>
</evidence>
<dbReference type="AlphaFoldDB" id="A0A4R7W2K8"/>
<dbReference type="PANTHER" id="PTHR30024:SF47">
    <property type="entry name" value="TAURINE-BINDING PERIPLASMIC PROTEIN"/>
    <property type="match status" value="1"/>
</dbReference>
<gene>
    <name evidence="5" type="ORF">CLV71_102432</name>
</gene>
<feature type="signal peptide" evidence="4">
    <location>
        <begin position="1"/>
        <end position="25"/>
    </location>
</feature>
<name>A0A4R7W2K8_9PSEU</name>
<dbReference type="EMBL" id="SOCP01000002">
    <property type="protein sequence ID" value="TDV56365.1"/>
    <property type="molecule type" value="Genomic_DNA"/>
</dbReference>
<evidence type="ECO:0000313" key="6">
    <source>
        <dbReference type="Proteomes" id="UP000294927"/>
    </source>
</evidence>
<sequence>MSRTSRRIVAAAAALTLSLSLTACGDDSGASGGSPSSGGTKDLGSATIVLGSKVISWAPAYVAVCEGYFKKHGLDVTLTASQQGTTSAIAGMVSGDALSAMTGAPAAISPIREGAPVQLLFGASVGYSVQVVASNKMMKDKGLTANSSLEDRVKALKGETVAILTPGDSIDQLLRFVMPKYGLDPDKDIKMQPLNTYANMFSAMRQGSIGVLAGSPPNGDQAEAQGIGKILFSGDEFKELKKYPYLIGLANTRQLKENPDRYKALVAGFADAMNLMRTTPDKPKPCLQKEFPDVDQKTFDASYEYTVKSLPASPLITEDAFKALTDFAKASGKPVDVDYSKAVAADVVKQAIG</sequence>
<evidence type="ECO:0000256" key="3">
    <source>
        <dbReference type="ARBA" id="ARBA00022729"/>
    </source>
</evidence>
<dbReference type="Gene3D" id="3.40.190.10">
    <property type="entry name" value="Periplasmic binding protein-like II"/>
    <property type="match status" value="2"/>
</dbReference>
<comment type="similarity">
    <text evidence="2">Belongs to the bacterial solute-binding protein SsuA/TauA family.</text>
</comment>
<organism evidence="5 6">
    <name type="scientific">Actinophytocola oryzae</name>
    <dbReference type="NCBI Taxonomy" id="502181"/>
    <lineage>
        <taxon>Bacteria</taxon>
        <taxon>Bacillati</taxon>
        <taxon>Actinomycetota</taxon>
        <taxon>Actinomycetes</taxon>
        <taxon>Pseudonocardiales</taxon>
        <taxon>Pseudonocardiaceae</taxon>
    </lineage>
</organism>
<reference evidence="5 6" key="1">
    <citation type="submission" date="2019-03" db="EMBL/GenBank/DDBJ databases">
        <title>Genomic Encyclopedia of Archaeal and Bacterial Type Strains, Phase II (KMG-II): from individual species to whole genera.</title>
        <authorList>
            <person name="Goeker M."/>
        </authorList>
    </citation>
    <scope>NUCLEOTIDE SEQUENCE [LARGE SCALE GENOMIC DNA]</scope>
    <source>
        <strain evidence="5 6">DSM 45499</strain>
    </source>
</reference>
<dbReference type="Pfam" id="PF13379">
    <property type="entry name" value="NMT1_2"/>
    <property type="match status" value="1"/>
</dbReference>
<dbReference type="Proteomes" id="UP000294927">
    <property type="component" value="Unassembled WGS sequence"/>
</dbReference>
<comment type="subcellular location">
    <subcellularLocation>
        <location evidence="1">Periplasm</location>
    </subcellularLocation>
</comment>
<evidence type="ECO:0000313" key="5">
    <source>
        <dbReference type="EMBL" id="TDV56365.1"/>
    </source>
</evidence>
<dbReference type="PROSITE" id="PS51257">
    <property type="entry name" value="PROKAR_LIPOPROTEIN"/>
    <property type="match status" value="1"/>
</dbReference>
<accession>A0A4R7W2K8</accession>
<comment type="caution">
    <text evidence="5">The sequence shown here is derived from an EMBL/GenBank/DDBJ whole genome shotgun (WGS) entry which is preliminary data.</text>
</comment>
<protein>
    <submittedName>
        <fullName evidence="5">NitT/TauT family transport system substrate-binding protein</fullName>
    </submittedName>
</protein>